<evidence type="ECO:0000256" key="1">
    <source>
        <dbReference type="ARBA" id="ARBA00008668"/>
    </source>
</evidence>
<sequence>MGSSIILLAVSFVLLLNSPVGFCGCYKRIFTFGDSIIDTGNFAFSSGNNPTPIKELPYGMTYFNRPTGRVSDGRVIIDFYAQALGLPLIPPSMPEEASGQFPTGANFAVFGSTALSWDYYKTKYNFAMPAPSHLELQLDSFKTVLARIAPGDAATKSLLGESLVVMGEIGGNDYNFWFFKPNPKETASQYMPDVVGRIGAAVQEVIGLGAKAVLVPGNFPIGCVPTYLGMFQSNSTADYDEHGCLVWFNDFSQKHNQLLQQEVARLRSQNPGVQIIFADYFGAFMQFIQNPQSYGIDDPLVACCGGDGRYHTGKGCDKTAKIWGDPGKFASWDGIHMTEKAYSIIAQGVLNGPYADTPLLKAC</sequence>
<dbReference type="PANTHER" id="PTHR22835">
    <property type="entry name" value="ZINC FINGER FYVE DOMAIN CONTAINING PROTEIN"/>
    <property type="match status" value="1"/>
</dbReference>
<evidence type="ECO:0000313" key="7">
    <source>
        <dbReference type="Proteomes" id="UP001497457"/>
    </source>
</evidence>
<keyword evidence="3" id="KW-0378">Hydrolase</keyword>
<accession>A0ABC9BDY4</accession>
<evidence type="ECO:0000256" key="3">
    <source>
        <dbReference type="ARBA" id="ARBA00022801"/>
    </source>
</evidence>
<dbReference type="AlphaFoldDB" id="A0ABC9BDY4"/>
<dbReference type="InterPro" id="IPR035669">
    <property type="entry name" value="SGNH_plant_lipase-like"/>
</dbReference>
<keyword evidence="4" id="KW-0325">Glycoprotein</keyword>
<proteinExistence type="inferred from homology"/>
<name>A0ABC9BDY4_9POAL</name>
<feature type="chain" id="PRO_5044805829" description="GDSL esterase/lipase" evidence="5">
    <location>
        <begin position="24"/>
        <end position="363"/>
    </location>
</feature>
<reference evidence="6" key="1">
    <citation type="submission" date="2024-10" db="EMBL/GenBank/DDBJ databases">
        <authorList>
            <person name="Ryan C."/>
        </authorList>
    </citation>
    <scope>NUCLEOTIDE SEQUENCE [LARGE SCALE GENOMIC DNA]</scope>
</reference>
<dbReference type="InterPro" id="IPR036514">
    <property type="entry name" value="SGNH_hydro_sf"/>
</dbReference>
<organism evidence="6 7">
    <name type="scientific">Urochloa decumbens</name>
    <dbReference type="NCBI Taxonomy" id="240449"/>
    <lineage>
        <taxon>Eukaryota</taxon>
        <taxon>Viridiplantae</taxon>
        <taxon>Streptophyta</taxon>
        <taxon>Embryophyta</taxon>
        <taxon>Tracheophyta</taxon>
        <taxon>Spermatophyta</taxon>
        <taxon>Magnoliopsida</taxon>
        <taxon>Liliopsida</taxon>
        <taxon>Poales</taxon>
        <taxon>Poaceae</taxon>
        <taxon>PACMAD clade</taxon>
        <taxon>Panicoideae</taxon>
        <taxon>Panicodae</taxon>
        <taxon>Paniceae</taxon>
        <taxon>Melinidinae</taxon>
        <taxon>Urochloa</taxon>
    </lineage>
</organism>
<dbReference type="EMBL" id="OZ075135">
    <property type="protein sequence ID" value="CAL4998715.1"/>
    <property type="molecule type" value="Genomic_DNA"/>
</dbReference>
<feature type="signal peptide" evidence="5">
    <location>
        <begin position="1"/>
        <end position="23"/>
    </location>
</feature>
<evidence type="ECO:0008006" key="8">
    <source>
        <dbReference type="Google" id="ProtNLM"/>
    </source>
</evidence>
<evidence type="ECO:0000256" key="5">
    <source>
        <dbReference type="SAM" id="SignalP"/>
    </source>
</evidence>
<comment type="similarity">
    <text evidence="1">Belongs to the 'GDSL' lipolytic enzyme family.</text>
</comment>
<evidence type="ECO:0000256" key="2">
    <source>
        <dbReference type="ARBA" id="ARBA00022729"/>
    </source>
</evidence>
<gene>
    <name evidence="6" type="ORF">URODEC1_LOCUS63953</name>
</gene>
<dbReference type="Proteomes" id="UP001497457">
    <property type="component" value="Chromosome 25rd"/>
</dbReference>
<dbReference type="InterPro" id="IPR001087">
    <property type="entry name" value="GDSL"/>
</dbReference>
<keyword evidence="7" id="KW-1185">Reference proteome</keyword>
<keyword evidence="2 5" id="KW-0732">Signal</keyword>
<dbReference type="GO" id="GO:0016787">
    <property type="term" value="F:hydrolase activity"/>
    <property type="evidence" value="ECO:0007669"/>
    <property type="project" value="UniProtKB-KW"/>
</dbReference>
<evidence type="ECO:0000256" key="4">
    <source>
        <dbReference type="ARBA" id="ARBA00023180"/>
    </source>
</evidence>
<dbReference type="Pfam" id="PF00657">
    <property type="entry name" value="Lipase_GDSL"/>
    <property type="match status" value="1"/>
</dbReference>
<dbReference type="SUPFAM" id="SSF52266">
    <property type="entry name" value="SGNH hydrolase"/>
    <property type="match status" value="1"/>
</dbReference>
<dbReference type="PANTHER" id="PTHR22835:SF241">
    <property type="entry name" value="OS01G0650900 PROTEIN"/>
    <property type="match status" value="1"/>
</dbReference>
<evidence type="ECO:0000313" key="6">
    <source>
        <dbReference type="EMBL" id="CAL4998715.1"/>
    </source>
</evidence>
<dbReference type="Gene3D" id="3.40.50.1110">
    <property type="entry name" value="SGNH hydrolase"/>
    <property type="match status" value="1"/>
</dbReference>
<dbReference type="CDD" id="cd01837">
    <property type="entry name" value="SGNH_plant_lipase_like"/>
    <property type="match status" value="1"/>
</dbReference>
<protein>
    <recommendedName>
        <fullName evidence="8">GDSL esterase/lipase</fullName>
    </recommendedName>
</protein>